<dbReference type="Proteomes" id="UP001165960">
    <property type="component" value="Unassembled WGS sequence"/>
</dbReference>
<protein>
    <submittedName>
        <fullName evidence="1">Uncharacterized protein</fullName>
    </submittedName>
</protein>
<evidence type="ECO:0000313" key="2">
    <source>
        <dbReference type="Proteomes" id="UP001165960"/>
    </source>
</evidence>
<organism evidence="1 2">
    <name type="scientific">Entomophthora muscae</name>
    <dbReference type="NCBI Taxonomy" id="34485"/>
    <lineage>
        <taxon>Eukaryota</taxon>
        <taxon>Fungi</taxon>
        <taxon>Fungi incertae sedis</taxon>
        <taxon>Zoopagomycota</taxon>
        <taxon>Entomophthoromycotina</taxon>
        <taxon>Entomophthoromycetes</taxon>
        <taxon>Entomophthorales</taxon>
        <taxon>Entomophthoraceae</taxon>
        <taxon>Entomophthora</taxon>
    </lineage>
</organism>
<keyword evidence="2" id="KW-1185">Reference proteome</keyword>
<sequence length="230" mass="26018">MKISVEAWKEWRNVTSIAEAAAWMAPGFTPTTATPWLEHKVNPEAAALLQQKITPSEASVWLQSEINDKVLLDWRTAIPCAPEAAAYFNKNFKPEEAAAWFELKVQASEAARFQNIGWVPETVTNWLKINNIMFGEIQKYFHPNIGPESAADWKQHGFAPGEAKLWADLIVDVKVATTLRSHNVLPLTIARFIERKYTLDEAIMYALEGTPLERARPPQNTNLPKMLYSN</sequence>
<accession>A0ACC2RRX6</accession>
<name>A0ACC2RRX6_9FUNG</name>
<gene>
    <name evidence="1" type="ORF">DSO57_1030797</name>
</gene>
<proteinExistence type="predicted"/>
<reference evidence="1" key="1">
    <citation type="submission" date="2022-04" db="EMBL/GenBank/DDBJ databases">
        <title>Genome of the entomopathogenic fungus Entomophthora muscae.</title>
        <authorList>
            <person name="Elya C."/>
            <person name="Lovett B.R."/>
            <person name="Lee E."/>
            <person name="Macias A.M."/>
            <person name="Hajek A.E."/>
            <person name="De Bivort B.L."/>
            <person name="Kasson M.T."/>
            <person name="De Fine Licht H.H."/>
            <person name="Stajich J.E."/>
        </authorList>
    </citation>
    <scope>NUCLEOTIDE SEQUENCE</scope>
    <source>
        <strain evidence="1">Berkeley</strain>
    </source>
</reference>
<dbReference type="EMBL" id="QTSX02006605">
    <property type="protein sequence ID" value="KAJ9052782.1"/>
    <property type="molecule type" value="Genomic_DNA"/>
</dbReference>
<evidence type="ECO:0000313" key="1">
    <source>
        <dbReference type="EMBL" id="KAJ9052782.1"/>
    </source>
</evidence>
<comment type="caution">
    <text evidence="1">The sequence shown here is derived from an EMBL/GenBank/DDBJ whole genome shotgun (WGS) entry which is preliminary data.</text>
</comment>